<proteinExistence type="predicted"/>
<evidence type="ECO:0000313" key="2">
    <source>
        <dbReference type="Proteomes" id="UP000037460"/>
    </source>
</evidence>
<evidence type="ECO:0000313" key="1">
    <source>
        <dbReference type="EMBL" id="KOO53602.1"/>
    </source>
</evidence>
<keyword evidence="2" id="KW-1185">Reference proteome</keyword>
<accession>A0A0M0LRT0</accession>
<name>A0A0M0LRT0_9EUKA</name>
<protein>
    <submittedName>
        <fullName evidence="1">Uncharacterized protein</fullName>
    </submittedName>
</protein>
<reference evidence="2" key="1">
    <citation type="journal article" date="2015" name="PLoS Genet.">
        <title>Genome Sequence and Transcriptome Analyses of Chrysochromulina tobin: Metabolic Tools for Enhanced Algal Fitness in the Prominent Order Prymnesiales (Haptophyceae).</title>
        <authorList>
            <person name="Hovde B.T."/>
            <person name="Deodato C.R."/>
            <person name="Hunsperger H.M."/>
            <person name="Ryken S.A."/>
            <person name="Yost W."/>
            <person name="Jha R.K."/>
            <person name="Patterson J."/>
            <person name="Monnat R.J. Jr."/>
            <person name="Barlow S.B."/>
            <person name="Starkenburg S.R."/>
            <person name="Cattolico R.A."/>
        </authorList>
    </citation>
    <scope>NUCLEOTIDE SEQUENCE</scope>
    <source>
        <strain evidence="2">CCMP291</strain>
    </source>
</reference>
<gene>
    <name evidence="1" type="ORF">Ctob_016159</name>
</gene>
<organism evidence="1 2">
    <name type="scientific">Chrysochromulina tobinii</name>
    <dbReference type="NCBI Taxonomy" id="1460289"/>
    <lineage>
        <taxon>Eukaryota</taxon>
        <taxon>Haptista</taxon>
        <taxon>Haptophyta</taxon>
        <taxon>Prymnesiophyceae</taxon>
        <taxon>Prymnesiales</taxon>
        <taxon>Chrysochromulinaceae</taxon>
        <taxon>Chrysochromulina</taxon>
    </lineage>
</organism>
<dbReference type="EMBL" id="JWZX01000160">
    <property type="protein sequence ID" value="KOO53602.1"/>
    <property type="molecule type" value="Genomic_DNA"/>
</dbReference>
<comment type="caution">
    <text evidence="1">The sequence shown here is derived from an EMBL/GenBank/DDBJ whole genome shotgun (WGS) entry which is preliminary data.</text>
</comment>
<dbReference type="Proteomes" id="UP000037460">
    <property type="component" value="Unassembled WGS sequence"/>
</dbReference>
<dbReference type="AlphaFoldDB" id="A0A0M0LRT0"/>
<sequence>MLSPISCTTPDGPGLMFSTRRWLEELACASSTAEPATAASRTMLLVTPSWPLSM</sequence>